<keyword evidence="7" id="KW-0067">ATP-binding</keyword>
<dbReference type="SUPFAM" id="SSF52374">
    <property type="entry name" value="Nucleotidylyl transferase"/>
    <property type="match status" value="1"/>
</dbReference>
<dbReference type="OrthoDB" id="1706657at2759"/>
<dbReference type="EMBL" id="CAJVQA010002921">
    <property type="protein sequence ID" value="CAG8560836.1"/>
    <property type="molecule type" value="Genomic_DNA"/>
</dbReference>
<dbReference type="CDD" id="cd07961">
    <property type="entry name" value="Anticodon_Ia_Ile_ABEc"/>
    <property type="match status" value="1"/>
</dbReference>
<evidence type="ECO:0000313" key="18">
    <source>
        <dbReference type="Proteomes" id="UP000789759"/>
    </source>
</evidence>
<keyword evidence="4" id="KW-0963">Cytoplasm</keyword>
<dbReference type="SUPFAM" id="SSF50677">
    <property type="entry name" value="ValRS/IleRS/LeuRS editing domain"/>
    <property type="match status" value="1"/>
</dbReference>
<keyword evidence="15" id="KW-1133">Transmembrane helix</keyword>
<dbReference type="PROSITE" id="PS00178">
    <property type="entry name" value="AA_TRNA_LIGASE_I"/>
    <property type="match status" value="1"/>
</dbReference>
<evidence type="ECO:0000256" key="10">
    <source>
        <dbReference type="ARBA" id="ARBA00032665"/>
    </source>
</evidence>
<dbReference type="Gene3D" id="1.10.730.10">
    <property type="entry name" value="Isoleucyl-tRNA Synthetase, Domain 1"/>
    <property type="match status" value="1"/>
</dbReference>
<dbReference type="GO" id="GO:0005737">
    <property type="term" value="C:cytoplasm"/>
    <property type="evidence" value="ECO:0007669"/>
    <property type="project" value="UniProtKB-SubCell"/>
</dbReference>
<dbReference type="InterPro" id="IPR002300">
    <property type="entry name" value="aa-tRNA-synth_Ia"/>
</dbReference>
<keyword evidence="15" id="KW-0812">Transmembrane</keyword>
<dbReference type="InterPro" id="IPR009080">
    <property type="entry name" value="tRNAsynth_Ia_anticodon-bd"/>
</dbReference>
<evidence type="ECO:0000256" key="11">
    <source>
        <dbReference type="ARBA" id="ARBA00048359"/>
    </source>
</evidence>
<feature type="compositionally biased region" description="Basic and acidic residues" evidence="14">
    <location>
        <begin position="1431"/>
        <end position="1454"/>
    </location>
</feature>
<dbReference type="InterPro" id="IPR033709">
    <property type="entry name" value="Anticodon_Ile_ABEc"/>
</dbReference>
<gene>
    <name evidence="17" type="ORF">CPELLU_LOCUS5191</name>
</gene>
<name>A0A9N9BEC3_9GLOM</name>
<dbReference type="PROSITE" id="PS50006">
    <property type="entry name" value="FHA_DOMAIN"/>
    <property type="match status" value="1"/>
</dbReference>
<dbReference type="InterPro" id="IPR000253">
    <property type="entry name" value="FHA_dom"/>
</dbReference>
<keyword evidence="6" id="KW-0547">Nucleotide-binding</keyword>
<evidence type="ECO:0000256" key="15">
    <source>
        <dbReference type="SAM" id="Phobius"/>
    </source>
</evidence>
<evidence type="ECO:0000313" key="17">
    <source>
        <dbReference type="EMBL" id="CAG8560836.1"/>
    </source>
</evidence>
<dbReference type="SMART" id="SM00240">
    <property type="entry name" value="FHA"/>
    <property type="match status" value="1"/>
</dbReference>
<comment type="subcellular location">
    <subcellularLocation>
        <location evidence="1">Cytoplasm</location>
    </subcellularLocation>
</comment>
<dbReference type="InterPro" id="IPR009008">
    <property type="entry name" value="Val/Leu/Ile-tRNA-synth_edit"/>
</dbReference>
<accession>A0A9N9BEC3</accession>
<protein>
    <recommendedName>
        <fullName evidence="12">Isoleucine--tRNA ligase, cytoplasmic</fullName>
        <ecNumber evidence="3">6.1.1.5</ecNumber>
    </recommendedName>
    <alternativeName>
        <fullName evidence="10">Isoleucyl-tRNA synthetase</fullName>
    </alternativeName>
    <alternativeName>
        <fullName evidence="13">Probable isoleucine--tRNA ligase, cytoplasmic</fullName>
    </alternativeName>
</protein>
<dbReference type="Pfam" id="PF00133">
    <property type="entry name" value="tRNA-synt_1"/>
    <property type="match status" value="1"/>
</dbReference>
<evidence type="ECO:0000256" key="12">
    <source>
        <dbReference type="ARBA" id="ARBA00069879"/>
    </source>
</evidence>
<dbReference type="GO" id="GO:0002161">
    <property type="term" value="F:aminoacyl-tRNA deacylase activity"/>
    <property type="evidence" value="ECO:0007669"/>
    <property type="project" value="InterPro"/>
</dbReference>
<dbReference type="InterPro" id="IPR008984">
    <property type="entry name" value="SMAD_FHA_dom_sf"/>
</dbReference>
<dbReference type="NCBIfam" id="TIGR00392">
    <property type="entry name" value="ileS"/>
    <property type="match status" value="1"/>
</dbReference>
<keyword evidence="8" id="KW-0648">Protein biosynthesis</keyword>
<feature type="non-terminal residue" evidence="17">
    <location>
        <position position="1"/>
    </location>
</feature>
<feature type="transmembrane region" description="Helical" evidence="15">
    <location>
        <begin position="1579"/>
        <end position="1601"/>
    </location>
</feature>
<dbReference type="InterPro" id="IPR023586">
    <property type="entry name" value="Ile-tRNA-ligase_type2"/>
</dbReference>
<dbReference type="InterPro" id="IPR013155">
    <property type="entry name" value="M/V/L/I-tRNA-synth_anticd-bd"/>
</dbReference>
<evidence type="ECO:0000256" key="3">
    <source>
        <dbReference type="ARBA" id="ARBA00013165"/>
    </source>
</evidence>
<keyword evidence="9" id="KW-0030">Aminoacyl-tRNA synthetase</keyword>
<keyword evidence="18" id="KW-1185">Reference proteome</keyword>
<dbReference type="GO" id="GO:0000049">
    <property type="term" value="F:tRNA binding"/>
    <property type="evidence" value="ECO:0007669"/>
    <property type="project" value="InterPro"/>
</dbReference>
<evidence type="ECO:0000256" key="9">
    <source>
        <dbReference type="ARBA" id="ARBA00023146"/>
    </source>
</evidence>
<feature type="compositionally biased region" description="Basic and acidic residues" evidence="14">
    <location>
        <begin position="1103"/>
        <end position="1123"/>
    </location>
</feature>
<reference evidence="17" key="1">
    <citation type="submission" date="2021-06" db="EMBL/GenBank/DDBJ databases">
        <authorList>
            <person name="Kallberg Y."/>
            <person name="Tangrot J."/>
            <person name="Rosling A."/>
        </authorList>
    </citation>
    <scope>NUCLEOTIDE SEQUENCE</scope>
    <source>
        <strain evidence="17">FL966</strain>
    </source>
</reference>
<comment type="catalytic activity">
    <reaction evidence="11">
        <text>tRNA(Ile) + L-isoleucine + ATP = L-isoleucyl-tRNA(Ile) + AMP + diphosphate</text>
        <dbReference type="Rhea" id="RHEA:11060"/>
        <dbReference type="Rhea" id="RHEA-COMP:9666"/>
        <dbReference type="Rhea" id="RHEA-COMP:9695"/>
        <dbReference type="ChEBI" id="CHEBI:30616"/>
        <dbReference type="ChEBI" id="CHEBI:33019"/>
        <dbReference type="ChEBI" id="CHEBI:58045"/>
        <dbReference type="ChEBI" id="CHEBI:78442"/>
        <dbReference type="ChEBI" id="CHEBI:78528"/>
        <dbReference type="ChEBI" id="CHEBI:456215"/>
        <dbReference type="EC" id="6.1.1.5"/>
    </reaction>
</comment>
<feature type="compositionally biased region" description="Low complexity" evidence="14">
    <location>
        <begin position="1160"/>
        <end position="1181"/>
    </location>
</feature>
<dbReference type="FunFam" id="1.10.730.10:FF:000004">
    <property type="entry name" value="Isoleucyl-tRNA synthetase, cytoplasmic"/>
    <property type="match status" value="1"/>
</dbReference>
<dbReference type="Gene3D" id="2.60.200.20">
    <property type="match status" value="1"/>
</dbReference>
<evidence type="ECO:0000256" key="4">
    <source>
        <dbReference type="ARBA" id="ARBA00022490"/>
    </source>
</evidence>
<evidence type="ECO:0000256" key="7">
    <source>
        <dbReference type="ARBA" id="ARBA00022840"/>
    </source>
</evidence>
<dbReference type="InterPro" id="IPR001412">
    <property type="entry name" value="aa-tRNA-synth_I_CS"/>
</dbReference>
<sequence length="1603" mass="182710">RSNSRADQNSTRFNSLNMEGHFNFPKEEEKILEFWREIDAFNTQVNLFKGKPPYSFYDGPPFATGLPHYGHLLAGTIKDIVTRYATQTGHCVERRFGWDCHGLPVEYEIDKKLNIKGKDDVLKLGIDKYNQECRSIVMRYSGAWRETVERIGRWIDFDNDYKTLNTSFMESVWWVFKELYERGQVYRGVKIMPFSTACTTPLANFEAAQNYKDVNDPAIVISFPLVNEPDVLLLAWTTTPWTLPSNLALCTNPNYEYIKIKDEASGHTYILLEKCLNILYKDPKNAKYVVLEKILGKDMKGWEYIPLFEYFVPKFKGKGFIVLNDTYVTDDSGTGIVHQAPAFGEDDHRICLENNIITEDGFLPCPVNEQGLFTSEVTDFAGMHVKDADKNIQKFLKQKNRLIIQSQIKHSYPFCWRSDTPLIYKAVPSWFVRVKSIIPDLLKNNQETYWVPDFVKEKRFANWIINARDWNVSRNRYWGTPIPLWVSDDYEEIICIGSLAELEELSGCDKLTDIHRDKIDHITIPSKKGKGTLKRVEEVFDCWFESGSMPYAQCHYPFENKEKFEASFPADFIAEGLDQTRGWFYTLMVLSTHLFNKPAFKNLITNGLVLAADGKKMSKRLKNYPEPQTVINAYGADALRLYLVNSPVVRAEPLKFKEEGVKEVISKVFLPWYNAYRFFDSQVVLLKKDTGIEFKYNPIAKKSENVMDRWILACTQSLIKFVREEMEAYRLYTVVPRLLNLIEQLTNGYVRFNRKRLKGENGPEDTINALNTLFEVLLTLCRVMASFTPFLTEHIYQNLKKYLPSSDSNEDIRSVHFLSFPEVRNEYFDSDIERRMSHMQAVIDLGRIVREKKNIGLKTPLKELVVIHLDSQYLSDVLSLENYIIEELNIKSLLVTSDESKYGIKYRAEADWKVLGQKLKKDAVKVKNALPKLTSEQVKDFVHNKEILIDGIKVVEEDLQVVRYFEDANSHYETSTDKDVLILLDVKIYDDLQEEGLAREVVNRVQRLRKKAGLQPTDPVLTYYKFIKDVNNQIETVLKTQRDIIVKTLKRPLLPIADKIGVEVIIEEEQEKMPSQEHNLVAERQAATHGVPDLDNLVPDSVSNHKKDAEFSESRIMAEEKSDNASQKDTPIKNQYNQTRDTNVQNTEPMDWTPTKSDGSLPSPVRSRSRSGSESPSPNKSVAVNLIPLTDSISFASKHLLFTPDQEVKVGRVSGSRNQKEARQDNGVFICDVMSREHAILKEENGKILIKDTKSTHGTFVNSIRLGDGTKDSEWRVLHHGDIITFGHSVRRNQNLYKHLSACVFYPKGKKDVPNIPISLNGNSVIGHAIDSAKNQPDKLEGQISGAMTNIARVQNPPIEPSLKATKEGKSAEIQSNNIVQKADDEQVTSVNDVSTPGHGKTEFTEFKSREVEHAESSEGAVKLEKREANKTEVHPVKEEISSDDLSKANEHKPVTPAITPDSSPIEAPVDYSTNNSHRVPAITISNHEKVSSQALVETKSRVPCTGSNENMYVSNGEGPSHANGAEIIVSTPHRKRKFDEVDDGNILEQEQEQGQVDSLNRRLAEVEDRTNKRRRWELITSTVIGMVAGVVSLGVGAYMLGN</sequence>
<dbReference type="GO" id="GO:0006428">
    <property type="term" value="P:isoleucyl-tRNA aminoacylation"/>
    <property type="evidence" value="ECO:0007669"/>
    <property type="project" value="InterPro"/>
</dbReference>
<evidence type="ECO:0000259" key="16">
    <source>
        <dbReference type="PROSITE" id="PS50006"/>
    </source>
</evidence>
<feature type="region of interest" description="Disordered" evidence="14">
    <location>
        <begin position="1431"/>
        <end position="1467"/>
    </location>
</feature>
<dbReference type="Pfam" id="PF19302">
    <property type="entry name" value="DUF5915"/>
    <property type="match status" value="1"/>
</dbReference>
<dbReference type="InterPro" id="IPR014729">
    <property type="entry name" value="Rossmann-like_a/b/a_fold"/>
</dbReference>
<dbReference type="PRINTS" id="PR00984">
    <property type="entry name" value="TRNASYNTHILE"/>
</dbReference>
<feature type="compositionally biased region" description="Polar residues" evidence="14">
    <location>
        <begin position="1124"/>
        <end position="1158"/>
    </location>
</feature>
<comment type="caution">
    <text evidence="17">The sequence shown here is derived from an EMBL/GenBank/DDBJ whole genome shotgun (WGS) entry which is preliminary data.</text>
</comment>
<feature type="domain" description="FHA" evidence="16">
    <location>
        <begin position="1208"/>
        <end position="1266"/>
    </location>
</feature>
<keyword evidence="5" id="KW-0436">Ligase</keyword>
<comment type="similarity">
    <text evidence="2">Belongs to the class-I aminoacyl-tRNA synthetase family.</text>
</comment>
<dbReference type="PANTHER" id="PTHR42780">
    <property type="entry name" value="SOLEUCYL-TRNA SYNTHETASE"/>
    <property type="match status" value="1"/>
</dbReference>
<evidence type="ECO:0000256" key="14">
    <source>
        <dbReference type="SAM" id="MobiDB-lite"/>
    </source>
</evidence>
<evidence type="ECO:0000256" key="13">
    <source>
        <dbReference type="ARBA" id="ARBA00072822"/>
    </source>
</evidence>
<dbReference type="InterPro" id="IPR002301">
    <property type="entry name" value="Ile-tRNA-ligase"/>
</dbReference>
<dbReference type="Pfam" id="PF00498">
    <property type="entry name" value="FHA"/>
    <property type="match status" value="1"/>
</dbReference>
<proteinExistence type="inferred from homology"/>
<dbReference type="SUPFAM" id="SSF47323">
    <property type="entry name" value="Anticodon-binding domain of a subclass of class I aminoacyl-tRNA synthetases"/>
    <property type="match status" value="1"/>
</dbReference>
<dbReference type="FunFam" id="3.40.50.620:FF:000050">
    <property type="entry name" value="Isoleucyl-tRNA synthetase,cytoplasmic"/>
    <property type="match status" value="1"/>
</dbReference>
<keyword evidence="15" id="KW-0472">Membrane</keyword>
<evidence type="ECO:0000256" key="2">
    <source>
        <dbReference type="ARBA" id="ARBA00005594"/>
    </source>
</evidence>
<evidence type="ECO:0000256" key="1">
    <source>
        <dbReference type="ARBA" id="ARBA00004496"/>
    </source>
</evidence>
<dbReference type="Gene3D" id="3.40.50.620">
    <property type="entry name" value="HUPs"/>
    <property type="match status" value="2"/>
</dbReference>
<dbReference type="CDD" id="cd00818">
    <property type="entry name" value="IleRS_core"/>
    <property type="match status" value="1"/>
</dbReference>
<organism evidence="17 18">
    <name type="scientific">Cetraspora pellucida</name>
    <dbReference type="NCBI Taxonomy" id="1433469"/>
    <lineage>
        <taxon>Eukaryota</taxon>
        <taxon>Fungi</taxon>
        <taxon>Fungi incertae sedis</taxon>
        <taxon>Mucoromycota</taxon>
        <taxon>Glomeromycotina</taxon>
        <taxon>Glomeromycetes</taxon>
        <taxon>Diversisporales</taxon>
        <taxon>Gigasporaceae</taxon>
        <taxon>Cetraspora</taxon>
    </lineage>
</organism>
<dbReference type="PANTHER" id="PTHR42780:SF1">
    <property type="entry name" value="ISOLEUCINE--TRNA LIGASE, CYTOPLASMIC"/>
    <property type="match status" value="1"/>
</dbReference>
<dbReference type="GO" id="GO:0004822">
    <property type="term" value="F:isoleucine-tRNA ligase activity"/>
    <property type="evidence" value="ECO:0007669"/>
    <property type="project" value="UniProtKB-EC"/>
</dbReference>
<feature type="region of interest" description="Disordered" evidence="14">
    <location>
        <begin position="1090"/>
        <end position="1182"/>
    </location>
</feature>
<evidence type="ECO:0000256" key="6">
    <source>
        <dbReference type="ARBA" id="ARBA00022741"/>
    </source>
</evidence>
<dbReference type="FunFam" id="3.40.50.620:FF:000023">
    <property type="entry name" value="Isoleucyl-tRNA synthetase,cytoplasmic"/>
    <property type="match status" value="1"/>
</dbReference>
<evidence type="ECO:0000256" key="5">
    <source>
        <dbReference type="ARBA" id="ARBA00022598"/>
    </source>
</evidence>
<dbReference type="Pfam" id="PF08264">
    <property type="entry name" value="Anticodon_1"/>
    <property type="match status" value="1"/>
</dbReference>
<evidence type="ECO:0000256" key="8">
    <source>
        <dbReference type="ARBA" id="ARBA00022917"/>
    </source>
</evidence>
<dbReference type="Proteomes" id="UP000789759">
    <property type="component" value="Unassembled WGS sequence"/>
</dbReference>
<dbReference type="SUPFAM" id="SSF49879">
    <property type="entry name" value="SMAD/FHA domain"/>
    <property type="match status" value="1"/>
</dbReference>
<dbReference type="GO" id="GO:0005524">
    <property type="term" value="F:ATP binding"/>
    <property type="evidence" value="ECO:0007669"/>
    <property type="project" value="UniProtKB-KW"/>
</dbReference>
<dbReference type="HAMAP" id="MF_02003">
    <property type="entry name" value="Ile_tRNA_synth_type2"/>
    <property type="match status" value="1"/>
</dbReference>
<dbReference type="FunFam" id="3.90.740.10:FF:000044">
    <property type="entry name" value="Isoleucine--tRNA ligase"/>
    <property type="match status" value="1"/>
</dbReference>
<dbReference type="EC" id="6.1.1.5" evidence="3"/>